<dbReference type="CDD" id="cd02440">
    <property type="entry name" value="AdoMet_MTases"/>
    <property type="match status" value="1"/>
</dbReference>
<evidence type="ECO:0000313" key="1">
    <source>
        <dbReference type="EMBL" id="OQE25073.1"/>
    </source>
</evidence>
<dbReference type="PANTHER" id="PTHR43591:SF10">
    <property type="entry name" value="ABC TRANSMEMBRANE TYPE-1 DOMAIN-CONTAINING PROTEIN-RELATED"/>
    <property type="match status" value="1"/>
</dbReference>
<evidence type="ECO:0008006" key="3">
    <source>
        <dbReference type="Google" id="ProtNLM"/>
    </source>
</evidence>
<keyword evidence="2" id="KW-1185">Reference proteome</keyword>
<dbReference type="STRING" id="303698.A0A1V6THK0"/>
<sequence length="304" mass="35587">MGEGRYQATKDEEYWGPSDEQQFEAFELGHIVFLVLDHYQENRYFRAPIGDSPQHILDIGTGQGSWAIDVADEFPTATVRGVDLFPPPLTWTPPNCVFEVDDVLREWTWRDPFDLVHIRLMYGAFAPNEWDRLYKQAYKALKPGGWIEQMEFDVRVRSDDGSLKEEHKLSKWGDIFIRCAERAGRSLNIHETMRGSIEKAGFVDVHEKKSRVPLGPWPKDKQLKEVGQLEYAHWKAALEGWAMWLLTHFGEPEPWTTEEVHLFLAAVRHEMKNARIHGYNWINRVWARKPTEEELDDKTNIRRV</sequence>
<dbReference type="InterPro" id="IPR029063">
    <property type="entry name" value="SAM-dependent_MTases_sf"/>
</dbReference>
<dbReference type="Proteomes" id="UP000191285">
    <property type="component" value="Unassembled WGS sequence"/>
</dbReference>
<comment type="caution">
    <text evidence="1">The sequence shown here is derived from an EMBL/GenBank/DDBJ whole genome shotgun (WGS) entry which is preliminary data.</text>
</comment>
<reference evidence="2" key="1">
    <citation type="journal article" date="2017" name="Nat. Microbiol.">
        <title>Global analysis of biosynthetic gene clusters reveals vast potential of secondary metabolite production in Penicillium species.</title>
        <authorList>
            <person name="Nielsen J.C."/>
            <person name="Grijseels S."/>
            <person name="Prigent S."/>
            <person name="Ji B."/>
            <person name="Dainat J."/>
            <person name="Nielsen K.F."/>
            <person name="Frisvad J.C."/>
            <person name="Workman M."/>
            <person name="Nielsen J."/>
        </authorList>
    </citation>
    <scope>NUCLEOTIDE SEQUENCE [LARGE SCALE GENOMIC DNA]</scope>
    <source>
        <strain evidence="2">IBT 24891</strain>
    </source>
</reference>
<organism evidence="1 2">
    <name type="scientific">Penicillium steckii</name>
    <dbReference type="NCBI Taxonomy" id="303698"/>
    <lineage>
        <taxon>Eukaryota</taxon>
        <taxon>Fungi</taxon>
        <taxon>Dikarya</taxon>
        <taxon>Ascomycota</taxon>
        <taxon>Pezizomycotina</taxon>
        <taxon>Eurotiomycetes</taxon>
        <taxon>Eurotiomycetidae</taxon>
        <taxon>Eurotiales</taxon>
        <taxon>Aspergillaceae</taxon>
        <taxon>Penicillium</taxon>
    </lineage>
</organism>
<dbReference type="Pfam" id="PF13489">
    <property type="entry name" value="Methyltransf_23"/>
    <property type="match status" value="1"/>
</dbReference>
<proteinExistence type="predicted"/>
<protein>
    <recommendedName>
        <fullName evidence="3">Methyltransferase domain-containing protein</fullName>
    </recommendedName>
</protein>
<dbReference type="GO" id="GO:0008168">
    <property type="term" value="F:methyltransferase activity"/>
    <property type="evidence" value="ECO:0007669"/>
    <property type="project" value="TreeGrafter"/>
</dbReference>
<dbReference type="PANTHER" id="PTHR43591">
    <property type="entry name" value="METHYLTRANSFERASE"/>
    <property type="match status" value="1"/>
</dbReference>
<gene>
    <name evidence="1" type="ORF">PENSTE_c006G06336</name>
</gene>
<accession>A0A1V6THK0</accession>
<dbReference type="EMBL" id="MLKD01000006">
    <property type="protein sequence ID" value="OQE25073.1"/>
    <property type="molecule type" value="Genomic_DNA"/>
</dbReference>
<dbReference type="Gene3D" id="3.40.50.150">
    <property type="entry name" value="Vaccinia Virus protein VP39"/>
    <property type="match status" value="1"/>
</dbReference>
<name>A0A1V6THK0_9EURO</name>
<dbReference type="OrthoDB" id="2013972at2759"/>
<dbReference type="SUPFAM" id="SSF53335">
    <property type="entry name" value="S-adenosyl-L-methionine-dependent methyltransferases"/>
    <property type="match status" value="1"/>
</dbReference>
<evidence type="ECO:0000313" key="2">
    <source>
        <dbReference type="Proteomes" id="UP000191285"/>
    </source>
</evidence>
<dbReference type="AlphaFoldDB" id="A0A1V6THK0"/>